<evidence type="ECO:0000259" key="10">
    <source>
        <dbReference type="PROSITE" id="PS50026"/>
    </source>
</evidence>
<evidence type="ECO:0000259" key="11">
    <source>
        <dbReference type="PROSITE" id="PS51864"/>
    </source>
</evidence>
<dbReference type="Pfam" id="PF01400">
    <property type="entry name" value="Astacin"/>
    <property type="match status" value="1"/>
</dbReference>
<dbReference type="InterPro" id="IPR018097">
    <property type="entry name" value="EGF_Ca-bd_CS"/>
</dbReference>
<dbReference type="Gene3D" id="2.10.25.10">
    <property type="entry name" value="Laminin"/>
    <property type="match status" value="2"/>
</dbReference>
<feature type="binding site" evidence="8">
    <location>
        <position position="181"/>
    </location>
    <ligand>
        <name>Zn(2+)</name>
        <dbReference type="ChEBI" id="CHEBI:29105"/>
        <note>catalytic</note>
    </ligand>
</feature>
<accession>A0ABN7RPB5</accession>
<evidence type="ECO:0000256" key="5">
    <source>
        <dbReference type="ARBA" id="ARBA00023049"/>
    </source>
</evidence>
<dbReference type="PROSITE" id="PS00010">
    <property type="entry name" value="ASX_HYDROXYL"/>
    <property type="match status" value="1"/>
</dbReference>
<evidence type="ECO:0000256" key="3">
    <source>
        <dbReference type="ARBA" id="ARBA00022801"/>
    </source>
</evidence>
<protein>
    <recommendedName>
        <fullName evidence="9">Metalloendopeptidase</fullName>
        <ecNumber evidence="9">3.4.24.-</ecNumber>
    </recommendedName>
</protein>
<dbReference type="SMART" id="SM00181">
    <property type="entry name" value="EGF"/>
    <property type="match status" value="2"/>
</dbReference>
<keyword evidence="1 8" id="KW-0645">Protease</keyword>
<feature type="binding site" evidence="8">
    <location>
        <position position="185"/>
    </location>
    <ligand>
        <name>Zn(2+)</name>
        <dbReference type="ChEBI" id="CHEBI:29105"/>
        <note>catalytic</note>
    </ligand>
</feature>
<dbReference type="PANTHER" id="PTHR10127:SF780">
    <property type="entry name" value="METALLOENDOPEPTIDASE"/>
    <property type="match status" value="1"/>
</dbReference>
<dbReference type="InterPro" id="IPR000152">
    <property type="entry name" value="EGF-type_Asp/Asn_hydroxyl_site"/>
</dbReference>
<evidence type="ECO:0000256" key="1">
    <source>
        <dbReference type="ARBA" id="ARBA00022670"/>
    </source>
</evidence>
<dbReference type="PROSITE" id="PS51864">
    <property type="entry name" value="ASTACIN"/>
    <property type="match status" value="1"/>
</dbReference>
<keyword evidence="5 8" id="KW-0482">Metalloprotease</keyword>
<dbReference type="PANTHER" id="PTHR10127">
    <property type="entry name" value="DISCOIDIN, CUB, EGF, LAMININ , AND ZINC METALLOPROTEASE DOMAIN CONTAINING"/>
    <property type="match status" value="1"/>
</dbReference>
<evidence type="ECO:0000256" key="6">
    <source>
        <dbReference type="ARBA" id="ARBA00023157"/>
    </source>
</evidence>
<dbReference type="PROSITE" id="PS01187">
    <property type="entry name" value="EGF_CA"/>
    <property type="match status" value="1"/>
</dbReference>
<keyword evidence="2 8" id="KW-0479">Metal-binding</keyword>
<gene>
    <name evidence="12" type="ORF">OKIOD_LOCUS1037</name>
</gene>
<comment type="caution">
    <text evidence="7">Lacks conserved residue(s) required for the propagation of feature annotation.</text>
</comment>
<dbReference type="Proteomes" id="UP001158576">
    <property type="component" value="Chromosome PAR"/>
</dbReference>
<dbReference type="InterPro" id="IPR000742">
    <property type="entry name" value="EGF"/>
</dbReference>
<reference evidence="12 13" key="1">
    <citation type="submission" date="2021-04" db="EMBL/GenBank/DDBJ databases">
        <authorList>
            <person name="Bliznina A."/>
        </authorList>
    </citation>
    <scope>NUCLEOTIDE SEQUENCE [LARGE SCALE GENOMIC DNA]</scope>
</reference>
<keyword evidence="3 8" id="KW-0378">Hydrolase</keyword>
<keyword evidence="4 8" id="KW-0862">Zinc</keyword>
<evidence type="ECO:0000256" key="2">
    <source>
        <dbReference type="ARBA" id="ARBA00022723"/>
    </source>
</evidence>
<dbReference type="SMART" id="SM00179">
    <property type="entry name" value="EGF_CA"/>
    <property type="match status" value="2"/>
</dbReference>
<keyword evidence="7" id="KW-0245">EGF-like domain</keyword>
<dbReference type="EMBL" id="OU015568">
    <property type="protein sequence ID" value="CAG5080122.1"/>
    <property type="molecule type" value="Genomic_DNA"/>
</dbReference>
<keyword evidence="13" id="KW-1185">Reference proteome</keyword>
<dbReference type="InterPro" id="IPR001881">
    <property type="entry name" value="EGF-like_Ca-bd_dom"/>
</dbReference>
<comment type="cofactor">
    <cofactor evidence="8 9">
        <name>Zn(2+)</name>
        <dbReference type="ChEBI" id="CHEBI:29105"/>
    </cofactor>
    <text evidence="8 9">Binds 1 zinc ion per subunit.</text>
</comment>
<dbReference type="PROSITE" id="PS01186">
    <property type="entry name" value="EGF_2"/>
    <property type="match status" value="1"/>
</dbReference>
<feature type="domain" description="EGF-like" evidence="10">
    <location>
        <begin position="446"/>
        <end position="484"/>
    </location>
</feature>
<dbReference type="InterPro" id="IPR001506">
    <property type="entry name" value="Peptidase_M12A"/>
</dbReference>
<name>A0ABN7RPB5_OIKDI</name>
<dbReference type="SUPFAM" id="SSF55486">
    <property type="entry name" value="Metalloproteases ('zincins'), catalytic domain"/>
    <property type="match status" value="1"/>
</dbReference>
<dbReference type="EC" id="3.4.24.-" evidence="9"/>
<evidence type="ECO:0000313" key="12">
    <source>
        <dbReference type="EMBL" id="CAG5080122.1"/>
    </source>
</evidence>
<evidence type="ECO:0000256" key="9">
    <source>
        <dbReference type="RuleBase" id="RU361183"/>
    </source>
</evidence>
<evidence type="ECO:0000313" key="13">
    <source>
        <dbReference type="Proteomes" id="UP001158576"/>
    </source>
</evidence>
<dbReference type="CDD" id="cd00054">
    <property type="entry name" value="EGF_CA"/>
    <property type="match status" value="2"/>
</dbReference>
<keyword evidence="6" id="KW-1015">Disulfide bond</keyword>
<evidence type="ECO:0000256" key="7">
    <source>
        <dbReference type="PROSITE-ProRule" id="PRU00076"/>
    </source>
</evidence>
<feature type="active site" evidence="8">
    <location>
        <position position="182"/>
    </location>
</feature>
<evidence type="ECO:0000256" key="8">
    <source>
        <dbReference type="PROSITE-ProRule" id="PRU01211"/>
    </source>
</evidence>
<dbReference type="PROSITE" id="PS50026">
    <property type="entry name" value="EGF_3"/>
    <property type="match status" value="2"/>
</dbReference>
<feature type="domain" description="Peptidase M12A" evidence="11">
    <location>
        <begin position="59"/>
        <end position="280"/>
    </location>
</feature>
<dbReference type="InterPro" id="IPR006026">
    <property type="entry name" value="Peptidase_Metallo"/>
</dbReference>
<dbReference type="PRINTS" id="PR00480">
    <property type="entry name" value="ASTACIN"/>
</dbReference>
<organism evidence="12 13">
    <name type="scientific">Oikopleura dioica</name>
    <name type="common">Tunicate</name>
    <dbReference type="NCBI Taxonomy" id="34765"/>
    <lineage>
        <taxon>Eukaryota</taxon>
        <taxon>Metazoa</taxon>
        <taxon>Chordata</taxon>
        <taxon>Tunicata</taxon>
        <taxon>Appendicularia</taxon>
        <taxon>Copelata</taxon>
        <taxon>Oikopleuridae</taxon>
        <taxon>Oikopleura</taxon>
    </lineage>
</organism>
<feature type="domain" description="EGF-like" evidence="10">
    <location>
        <begin position="488"/>
        <end position="525"/>
    </location>
</feature>
<proteinExistence type="predicted"/>
<feature type="binding site" evidence="8">
    <location>
        <position position="191"/>
    </location>
    <ligand>
        <name>Zn(2+)</name>
        <dbReference type="ChEBI" id="CHEBI:29105"/>
        <note>catalytic</note>
    </ligand>
</feature>
<dbReference type="Gene3D" id="3.40.390.10">
    <property type="entry name" value="Collagenase (Catalytic Domain)"/>
    <property type="match status" value="1"/>
</dbReference>
<evidence type="ECO:0000256" key="4">
    <source>
        <dbReference type="ARBA" id="ARBA00022833"/>
    </source>
</evidence>
<dbReference type="InterPro" id="IPR024079">
    <property type="entry name" value="MetalloPept_cat_dom_sf"/>
</dbReference>
<dbReference type="SUPFAM" id="SSF57196">
    <property type="entry name" value="EGF/Laminin"/>
    <property type="match status" value="2"/>
</dbReference>
<sequence length="757" mass="82122">MKLLSSLLASTLGHKFDITKETAKVFEAAGVDTSSYHIISSDQQVDLDGNPVGDSLLTRGVAAYARRWTPVAQGGPITVPFAIHSSVSSFEDNITSSMAALADDLACFDMPYVSDPANTEYANGIVFITNPGSCFSALGQTSGYYNNDIGATSVTEFGVPAGWQVINLSDGCAGSIEVVQHEVLHALGFLHEQSRPDRDNYITVNMDATTEPSQWEAMGSNDWYDMGSVYEPRSVMSYPSFGFAKDDTIPVATLKNGDYIQDGPRISTTDALQAQRFYCQDMVDGGNNPLFPNFQPKDGTTCSTPDEVGAIRNVFTDRLCDGWQDCPNNEDEDGTLVPCQPKYPPTPDGCCGGIARFSAECVYTTDNLFFGKGTYACTDGSALAWTSYNGGHWIVLRPSNYPYTGKVISGSYGWWDLIQSNDVCPPMNTQWNYSTNLKCINDGPALTDHCAGDPCDPNATCTSGFSSHICECNEGYKGDGETCEFIPEVDECSDGTDQCGANADCTDTREAYTCACKSGYTTLAQAINTYEDDPNGENCIYNYPCCQTVRYVHPSGIEFICTRDSGSGTYPCTGYDDLAVLRYQNGGWKLYVSATSNYYYNQVLGDAPDFCWNVEGNINGKALNPANGEFKWQCTKIVNSKRKCKVRCKNQAVNKSYTIVCVNKNNQNTWKVFRGSAPSCSGSGSGSGSGAQKCLAATIPAYALPAGAHTWKCKRNKVGNNCKVKCDNGSNTGNYGVRCKNRRNTWAIMKGTTKPSC</sequence>
<dbReference type="SMART" id="SM00235">
    <property type="entry name" value="ZnMc"/>
    <property type="match status" value="1"/>
</dbReference>